<dbReference type="SMART" id="SM01117">
    <property type="entry name" value="Cyt-b5"/>
    <property type="match status" value="1"/>
</dbReference>
<gene>
    <name evidence="4" type="primary">LOC132536506</name>
</gene>
<evidence type="ECO:0000259" key="2">
    <source>
        <dbReference type="PROSITE" id="PS50255"/>
    </source>
</evidence>
<reference evidence="4" key="1">
    <citation type="submission" date="2025-08" db="UniProtKB">
        <authorList>
            <consortium name="RefSeq"/>
        </authorList>
    </citation>
    <scope>IDENTIFICATION</scope>
</reference>
<proteinExistence type="predicted"/>
<dbReference type="GeneID" id="132536506"/>
<evidence type="ECO:0000313" key="4">
    <source>
        <dbReference type="RefSeq" id="XP_060040467.1"/>
    </source>
</evidence>
<dbReference type="InterPro" id="IPR036400">
    <property type="entry name" value="Cyt_B5-like_heme/steroid_sf"/>
</dbReference>
<feature type="domain" description="Cytochrome b5 heme-binding" evidence="2">
    <location>
        <begin position="8"/>
        <end position="85"/>
    </location>
</feature>
<feature type="transmembrane region" description="Helical" evidence="1">
    <location>
        <begin position="122"/>
        <end position="144"/>
    </location>
</feature>
<keyword evidence="1" id="KW-0812">Transmembrane</keyword>
<dbReference type="PANTHER" id="PTHR19353">
    <property type="entry name" value="FATTY ACID DESATURASE 2"/>
    <property type="match status" value="1"/>
</dbReference>
<keyword evidence="1" id="KW-0472">Membrane</keyword>
<name>A0ABM3WV89_ERIEU</name>
<evidence type="ECO:0000313" key="3">
    <source>
        <dbReference type="Proteomes" id="UP001652624"/>
    </source>
</evidence>
<dbReference type="PROSITE" id="PS50255">
    <property type="entry name" value="CYTOCHROME_B5_2"/>
    <property type="match status" value="1"/>
</dbReference>
<organism evidence="3 4">
    <name type="scientific">Erinaceus europaeus</name>
    <name type="common">Western European hedgehog</name>
    <dbReference type="NCBI Taxonomy" id="9365"/>
    <lineage>
        <taxon>Eukaryota</taxon>
        <taxon>Metazoa</taxon>
        <taxon>Chordata</taxon>
        <taxon>Craniata</taxon>
        <taxon>Vertebrata</taxon>
        <taxon>Euteleostomi</taxon>
        <taxon>Mammalia</taxon>
        <taxon>Eutheria</taxon>
        <taxon>Laurasiatheria</taxon>
        <taxon>Eulipotyphla</taxon>
        <taxon>Erinaceidae</taxon>
        <taxon>Erinaceinae</taxon>
        <taxon>Erinaceus</taxon>
    </lineage>
</organism>
<dbReference type="RefSeq" id="XP_060040467.1">
    <property type="nucleotide sequence ID" value="XM_060184484.1"/>
</dbReference>
<sequence length="171" mass="19341">MGGVRAPLPTLRWEQIRAHDLPGDKWLVIERRVYDISRWAQRHPGGSRLIGHHGAEDATDAFHAFHQDLSYVRKFLYPLLIGELAPEEPSQDAAQNVQLMEDFRALRRAAEDMKLFEARPTFFVLLLGHILVMEALAWLLIYLFGPGWVPSTLAALILAISQVTQHCPSAP</sequence>
<dbReference type="Gene3D" id="3.10.120.10">
    <property type="entry name" value="Cytochrome b5-like heme/steroid binding domain"/>
    <property type="match status" value="1"/>
</dbReference>
<keyword evidence="3" id="KW-1185">Reference proteome</keyword>
<dbReference type="InterPro" id="IPR001199">
    <property type="entry name" value="Cyt_B5-like_heme/steroid-bd"/>
</dbReference>
<keyword evidence="1" id="KW-1133">Transmembrane helix</keyword>
<dbReference type="PRINTS" id="PR00363">
    <property type="entry name" value="CYTOCHROMEB5"/>
</dbReference>
<dbReference type="SUPFAM" id="SSF55856">
    <property type="entry name" value="Cytochrome b5-like heme/steroid binding domain"/>
    <property type="match status" value="1"/>
</dbReference>
<accession>A0ABM3WV89</accession>
<dbReference type="Pfam" id="PF00173">
    <property type="entry name" value="Cyt-b5"/>
    <property type="match status" value="1"/>
</dbReference>
<dbReference type="PANTHER" id="PTHR19353:SF11">
    <property type="entry name" value="FATTY ACID DESATURASE 3"/>
    <property type="match status" value="1"/>
</dbReference>
<dbReference type="Proteomes" id="UP001652624">
    <property type="component" value="Unplaced"/>
</dbReference>
<dbReference type="InterPro" id="IPR012171">
    <property type="entry name" value="Fatty_acid_desaturase"/>
</dbReference>
<evidence type="ECO:0000256" key="1">
    <source>
        <dbReference type="SAM" id="Phobius"/>
    </source>
</evidence>
<protein>
    <submittedName>
        <fullName evidence="4">Fatty acid desaturase 3-like</fullName>
    </submittedName>
</protein>